<accession>A0A936ZWH1</accession>
<evidence type="ECO:0000256" key="5">
    <source>
        <dbReference type="ARBA" id="ARBA00022692"/>
    </source>
</evidence>
<proteinExistence type="inferred from homology"/>
<dbReference type="SUPFAM" id="SSF143865">
    <property type="entry name" value="CorA soluble domain-like"/>
    <property type="match status" value="1"/>
</dbReference>
<dbReference type="EMBL" id="JAEQNA010000006">
    <property type="protein sequence ID" value="MBL0421814.1"/>
    <property type="molecule type" value="Genomic_DNA"/>
</dbReference>
<dbReference type="InterPro" id="IPR002523">
    <property type="entry name" value="MgTranspt_CorA/ZnTranspt_ZntB"/>
</dbReference>
<evidence type="ECO:0000256" key="1">
    <source>
        <dbReference type="ARBA" id="ARBA00004651"/>
    </source>
</evidence>
<dbReference type="Pfam" id="PF01544">
    <property type="entry name" value="CorA"/>
    <property type="match status" value="1"/>
</dbReference>
<comment type="similarity">
    <text evidence="2">Belongs to the CorA metal ion transporter (MIT) (TC 1.A.35) family.</text>
</comment>
<keyword evidence="5 12" id="KW-0812">Transmembrane</keyword>
<evidence type="ECO:0000256" key="7">
    <source>
        <dbReference type="ARBA" id="ARBA00022989"/>
    </source>
</evidence>
<feature type="transmembrane region" description="Helical" evidence="12">
    <location>
        <begin position="296"/>
        <end position="316"/>
    </location>
</feature>
<dbReference type="CDD" id="cd12830">
    <property type="entry name" value="MtCorA-like"/>
    <property type="match status" value="1"/>
</dbReference>
<evidence type="ECO:0000313" key="13">
    <source>
        <dbReference type="EMBL" id="MBL0421814.1"/>
    </source>
</evidence>
<comment type="subcellular location">
    <subcellularLocation>
        <location evidence="1">Cell membrane</location>
        <topology evidence="1">Multi-pass membrane protein</topology>
    </subcellularLocation>
</comment>
<organism evidence="13 14">
    <name type="scientific">Ramlibacter aurantiacus</name>
    <dbReference type="NCBI Taxonomy" id="2801330"/>
    <lineage>
        <taxon>Bacteria</taxon>
        <taxon>Pseudomonadati</taxon>
        <taxon>Pseudomonadota</taxon>
        <taxon>Betaproteobacteria</taxon>
        <taxon>Burkholderiales</taxon>
        <taxon>Comamonadaceae</taxon>
        <taxon>Ramlibacter</taxon>
    </lineage>
</organism>
<evidence type="ECO:0000256" key="11">
    <source>
        <dbReference type="ARBA" id="ARBA00045497"/>
    </source>
</evidence>
<dbReference type="GO" id="GO:0015095">
    <property type="term" value="F:magnesium ion transmembrane transporter activity"/>
    <property type="evidence" value="ECO:0007669"/>
    <property type="project" value="TreeGrafter"/>
</dbReference>
<evidence type="ECO:0000256" key="10">
    <source>
        <dbReference type="ARBA" id="ARBA00034269"/>
    </source>
</evidence>
<dbReference type="GO" id="GO:0050897">
    <property type="term" value="F:cobalt ion binding"/>
    <property type="evidence" value="ECO:0007669"/>
    <property type="project" value="TreeGrafter"/>
</dbReference>
<dbReference type="GO" id="GO:0005886">
    <property type="term" value="C:plasma membrane"/>
    <property type="evidence" value="ECO:0007669"/>
    <property type="project" value="UniProtKB-SubCell"/>
</dbReference>
<dbReference type="PANTHER" id="PTHR46494">
    <property type="entry name" value="CORA FAMILY METAL ION TRANSPORTER (EUROFUNG)"/>
    <property type="match status" value="1"/>
</dbReference>
<comment type="caution">
    <text evidence="13">The sequence shown here is derived from an EMBL/GenBank/DDBJ whole genome shotgun (WGS) entry which is preliminary data.</text>
</comment>
<evidence type="ECO:0000256" key="12">
    <source>
        <dbReference type="SAM" id="Phobius"/>
    </source>
</evidence>
<protein>
    <submittedName>
        <fullName evidence="13">Magnesium and cobalt transport protein CorA</fullName>
    </submittedName>
</protein>
<dbReference type="SUPFAM" id="SSF144083">
    <property type="entry name" value="Magnesium transport protein CorA, transmembrane region"/>
    <property type="match status" value="1"/>
</dbReference>
<comment type="function">
    <text evidence="11">Mediates influx of magnesium ions. Alternates between open and closed states. Activated by low cytoplasmic Mg(2+) levels. Inactive when cytoplasmic Mg(2+) levels are high.</text>
</comment>
<comment type="catalytic activity">
    <reaction evidence="10">
        <text>Mg(2+)(in) = Mg(2+)(out)</text>
        <dbReference type="Rhea" id="RHEA:29827"/>
        <dbReference type="ChEBI" id="CHEBI:18420"/>
    </reaction>
</comment>
<dbReference type="Gene3D" id="1.20.58.340">
    <property type="entry name" value="Magnesium transport protein CorA, transmembrane region"/>
    <property type="match status" value="2"/>
</dbReference>
<keyword evidence="14" id="KW-1185">Reference proteome</keyword>
<dbReference type="RefSeq" id="WP_201684896.1">
    <property type="nucleotide sequence ID" value="NZ_JAEQNA010000006.1"/>
</dbReference>
<dbReference type="InterPro" id="IPR045861">
    <property type="entry name" value="CorA_cytoplasmic_dom"/>
</dbReference>
<sequence length="322" mass="36204">MLINCAAYCDGRKLADIEIGAIHDYLQRPDCFVWVALQDASPDELRVLQAQLELPELAVEDALHGHQRPKVEEYGDCLFTVLHLLHHEPAQIEVGELAVFTGPRFVLSVRNRSEQRFLGVRARSEREPELLRFGPGYVLYALMDAVVDRYFPLVEQLEDELEQIEADIFGDRLPGRATVERLYLLKRRTTVLKQAAAPLLHDIGRLYGGRVPGQVAAVQDYVRDVADHLTRINASIDGLRDTIATAIQVNLSLVTIDDGAVTKRLAAYAAIFGVWTALAGLWGMNFEFMPELGWRYGYLFALGLITAACAALFIRFRRIGWL</sequence>
<keyword evidence="7 12" id="KW-1133">Transmembrane helix</keyword>
<feature type="transmembrane region" description="Helical" evidence="12">
    <location>
        <begin position="265"/>
        <end position="284"/>
    </location>
</feature>
<keyword evidence="4" id="KW-1003">Cell membrane</keyword>
<name>A0A936ZWH1_9BURK</name>
<dbReference type="FunFam" id="1.20.58.340:FF:000004">
    <property type="entry name" value="Magnesium transport protein CorA"/>
    <property type="match status" value="1"/>
</dbReference>
<dbReference type="PANTHER" id="PTHR46494:SF1">
    <property type="entry name" value="CORA FAMILY METAL ION TRANSPORTER (EUROFUNG)"/>
    <property type="match status" value="1"/>
</dbReference>
<evidence type="ECO:0000256" key="8">
    <source>
        <dbReference type="ARBA" id="ARBA00023065"/>
    </source>
</evidence>
<dbReference type="AlphaFoldDB" id="A0A936ZWH1"/>
<keyword evidence="3" id="KW-0813">Transport</keyword>
<dbReference type="GO" id="GO:0000287">
    <property type="term" value="F:magnesium ion binding"/>
    <property type="evidence" value="ECO:0007669"/>
    <property type="project" value="TreeGrafter"/>
</dbReference>
<evidence type="ECO:0000256" key="2">
    <source>
        <dbReference type="ARBA" id="ARBA00009765"/>
    </source>
</evidence>
<dbReference type="Gene3D" id="3.30.460.20">
    <property type="entry name" value="CorA soluble domain-like"/>
    <property type="match status" value="1"/>
</dbReference>
<evidence type="ECO:0000256" key="9">
    <source>
        <dbReference type="ARBA" id="ARBA00023136"/>
    </source>
</evidence>
<dbReference type="GO" id="GO:0015087">
    <property type="term" value="F:cobalt ion transmembrane transporter activity"/>
    <property type="evidence" value="ECO:0007669"/>
    <property type="project" value="TreeGrafter"/>
</dbReference>
<dbReference type="Proteomes" id="UP000613011">
    <property type="component" value="Unassembled WGS sequence"/>
</dbReference>
<evidence type="ECO:0000256" key="4">
    <source>
        <dbReference type="ARBA" id="ARBA00022475"/>
    </source>
</evidence>
<dbReference type="InterPro" id="IPR045863">
    <property type="entry name" value="CorA_TM1_TM2"/>
</dbReference>
<reference evidence="13" key="1">
    <citation type="submission" date="2021-01" db="EMBL/GenBank/DDBJ databases">
        <title>Ramlibacter sp. strain AW1 16S ribosomal RNA gene Genome sequencing and assembly.</title>
        <authorList>
            <person name="Kang M."/>
        </authorList>
    </citation>
    <scope>NUCLEOTIDE SEQUENCE</scope>
    <source>
        <strain evidence="13">AW1</strain>
    </source>
</reference>
<evidence type="ECO:0000256" key="3">
    <source>
        <dbReference type="ARBA" id="ARBA00022448"/>
    </source>
</evidence>
<keyword evidence="6" id="KW-0460">Magnesium</keyword>
<gene>
    <name evidence="13" type="ORF">JI739_15805</name>
</gene>
<keyword evidence="9 12" id="KW-0472">Membrane</keyword>
<evidence type="ECO:0000256" key="6">
    <source>
        <dbReference type="ARBA" id="ARBA00022842"/>
    </source>
</evidence>
<keyword evidence="8" id="KW-0406">Ion transport</keyword>
<evidence type="ECO:0000313" key="14">
    <source>
        <dbReference type="Proteomes" id="UP000613011"/>
    </source>
</evidence>